<proteinExistence type="predicted"/>
<organism evidence="2 3">
    <name type="scientific">Shewanella pneumatophori</name>
    <dbReference type="NCBI Taxonomy" id="314092"/>
    <lineage>
        <taxon>Bacteria</taxon>
        <taxon>Pseudomonadati</taxon>
        <taxon>Pseudomonadota</taxon>
        <taxon>Gammaproteobacteria</taxon>
        <taxon>Alteromonadales</taxon>
        <taxon>Shewanellaceae</taxon>
        <taxon>Shewanella</taxon>
    </lineage>
</organism>
<accession>A0A9X1ZHS9</accession>
<evidence type="ECO:0000313" key="2">
    <source>
        <dbReference type="EMBL" id="MCL1138073.1"/>
    </source>
</evidence>
<keyword evidence="3" id="KW-1185">Reference proteome</keyword>
<sequence length="101" mass="10922">MTKSLSQAALLTAGLLLSTASVAAMGPIAKCNDCSSQAAQQTATEIENSSVYVVDFVNRTAQKFVTDEKGDTLLTKLSIGELNQINQKYDYRKTHLRAVQP</sequence>
<dbReference type="EMBL" id="JAKILB010000003">
    <property type="protein sequence ID" value="MCL1138073.1"/>
    <property type="molecule type" value="Genomic_DNA"/>
</dbReference>
<reference evidence="2" key="1">
    <citation type="submission" date="2022-01" db="EMBL/GenBank/DDBJ databases">
        <title>Whole genome-based taxonomy of the Shewanellaceae.</title>
        <authorList>
            <person name="Martin-Rodriguez A.J."/>
        </authorList>
    </citation>
    <scope>NUCLEOTIDE SEQUENCE</scope>
    <source>
        <strain evidence="2">KCTC 23973</strain>
    </source>
</reference>
<feature type="signal peptide" evidence="1">
    <location>
        <begin position="1"/>
        <end position="23"/>
    </location>
</feature>
<comment type="caution">
    <text evidence="2">The sequence shown here is derived from an EMBL/GenBank/DDBJ whole genome shotgun (WGS) entry which is preliminary data.</text>
</comment>
<protein>
    <submittedName>
        <fullName evidence="2">Uncharacterized protein</fullName>
    </submittedName>
</protein>
<evidence type="ECO:0000256" key="1">
    <source>
        <dbReference type="SAM" id="SignalP"/>
    </source>
</evidence>
<dbReference type="RefSeq" id="WP_248949170.1">
    <property type="nucleotide sequence ID" value="NZ_JAKILB010000003.1"/>
</dbReference>
<dbReference type="AlphaFoldDB" id="A0A9X1ZHS9"/>
<feature type="chain" id="PRO_5040824078" evidence="1">
    <location>
        <begin position="24"/>
        <end position="101"/>
    </location>
</feature>
<name>A0A9X1ZHS9_9GAMM</name>
<gene>
    <name evidence="2" type="ORF">L2740_05870</name>
</gene>
<dbReference type="Proteomes" id="UP001139293">
    <property type="component" value="Unassembled WGS sequence"/>
</dbReference>
<keyword evidence="1" id="KW-0732">Signal</keyword>
<evidence type="ECO:0000313" key="3">
    <source>
        <dbReference type="Proteomes" id="UP001139293"/>
    </source>
</evidence>